<evidence type="ECO:0000256" key="8">
    <source>
        <dbReference type="ARBA" id="ARBA00022723"/>
    </source>
</evidence>
<dbReference type="Pfam" id="PF00365">
    <property type="entry name" value="PFK"/>
    <property type="match status" value="2"/>
</dbReference>
<feature type="domain" description="Phosphofructokinase" evidence="15">
    <location>
        <begin position="580"/>
        <end position="823"/>
    </location>
</feature>
<dbReference type="InterPro" id="IPR000023">
    <property type="entry name" value="Phosphofructokinase_dom"/>
</dbReference>
<dbReference type="InterPro" id="IPR022953">
    <property type="entry name" value="ATP_PFK"/>
</dbReference>
<comment type="subcellular location">
    <subcellularLocation>
        <location evidence="2">Cytoplasm</location>
    </subcellularLocation>
</comment>
<evidence type="ECO:0000313" key="17">
    <source>
        <dbReference type="WBParaSite" id="maker-uti_cns_0017670-snap-gene-0.3-mRNA-1"/>
    </source>
</evidence>
<evidence type="ECO:0000256" key="10">
    <source>
        <dbReference type="ARBA" id="ARBA00022777"/>
    </source>
</evidence>
<keyword evidence="12" id="KW-0460">Magnesium</keyword>
<dbReference type="GO" id="GO:0005945">
    <property type="term" value="C:6-phosphofructokinase complex"/>
    <property type="evidence" value="ECO:0007669"/>
    <property type="project" value="UniProtKB-ARBA"/>
</dbReference>
<dbReference type="FunFam" id="3.40.50.460:FF:000008">
    <property type="entry name" value="ATP-dependent 6-phosphofructokinase"/>
    <property type="match status" value="1"/>
</dbReference>
<dbReference type="SUPFAM" id="SSF53784">
    <property type="entry name" value="Phosphofructokinase"/>
    <property type="match status" value="2"/>
</dbReference>
<evidence type="ECO:0000256" key="9">
    <source>
        <dbReference type="ARBA" id="ARBA00022741"/>
    </source>
</evidence>
<dbReference type="Gene3D" id="3.40.50.460">
    <property type="entry name" value="Phosphofructokinase domain"/>
    <property type="match status" value="2"/>
</dbReference>
<keyword evidence="7" id="KW-0808">Transferase</keyword>
<dbReference type="PANTHER" id="PTHR13697:SF4">
    <property type="entry name" value="ATP-DEPENDENT 6-PHOSPHOFRUCTOKINASE"/>
    <property type="match status" value="1"/>
</dbReference>
<dbReference type="GO" id="GO:0030388">
    <property type="term" value="P:fructose 1,6-bisphosphate metabolic process"/>
    <property type="evidence" value="ECO:0007669"/>
    <property type="project" value="TreeGrafter"/>
</dbReference>
<dbReference type="GO" id="GO:0003872">
    <property type="term" value="F:6-phosphofructokinase activity"/>
    <property type="evidence" value="ECO:0007669"/>
    <property type="project" value="UniProtKB-EC"/>
</dbReference>
<dbReference type="NCBIfam" id="TIGR02478">
    <property type="entry name" value="6PF1K_euk"/>
    <property type="match status" value="1"/>
</dbReference>
<dbReference type="GO" id="GO:0016208">
    <property type="term" value="F:AMP binding"/>
    <property type="evidence" value="ECO:0007669"/>
    <property type="project" value="TreeGrafter"/>
</dbReference>
<dbReference type="GO" id="GO:0042802">
    <property type="term" value="F:identical protein binding"/>
    <property type="evidence" value="ECO:0007669"/>
    <property type="project" value="TreeGrafter"/>
</dbReference>
<dbReference type="GO" id="GO:0061621">
    <property type="term" value="P:canonical glycolysis"/>
    <property type="evidence" value="ECO:0007669"/>
    <property type="project" value="TreeGrafter"/>
</dbReference>
<dbReference type="GO" id="GO:0048029">
    <property type="term" value="F:monosaccharide binding"/>
    <property type="evidence" value="ECO:0007669"/>
    <property type="project" value="TreeGrafter"/>
</dbReference>
<dbReference type="Proteomes" id="UP000095280">
    <property type="component" value="Unplaced"/>
</dbReference>
<keyword evidence="16" id="KW-1185">Reference proteome</keyword>
<dbReference type="PROSITE" id="PS00433">
    <property type="entry name" value="PHOSPHOFRUCTOKINASE"/>
    <property type="match status" value="1"/>
</dbReference>
<evidence type="ECO:0000256" key="6">
    <source>
        <dbReference type="ARBA" id="ARBA00022533"/>
    </source>
</evidence>
<evidence type="ECO:0000256" key="7">
    <source>
        <dbReference type="ARBA" id="ARBA00022679"/>
    </source>
</evidence>
<dbReference type="GO" id="GO:0070095">
    <property type="term" value="F:fructose-6-phosphate binding"/>
    <property type="evidence" value="ECO:0007669"/>
    <property type="project" value="TreeGrafter"/>
</dbReference>
<evidence type="ECO:0000256" key="4">
    <source>
        <dbReference type="ARBA" id="ARBA00012055"/>
    </source>
</evidence>
<accession>A0A1I8IWC3</accession>
<keyword evidence="8" id="KW-0479">Metal-binding</keyword>
<evidence type="ECO:0000256" key="11">
    <source>
        <dbReference type="ARBA" id="ARBA00022840"/>
    </source>
</evidence>
<comment type="pathway">
    <text evidence="3">Carbohydrate degradation; glycolysis; D-glyceraldehyde 3-phosphate and glycerone phosphate from D-glucose: step 3/4.</text>
</comment>
<evidence type="ECO:0000259" key="15">
    <source>
        <dbReference type="Pfam" id="PF00365"/>
    </source>
</evidence>
<evidence type="ECO:0000256" key="13">
    <source>
        <dbReference type="ARBA" id="ARBA00023152"/>
    </source>
</evidence>
<evidence type="ECO:0000256" key="3">
    <source>
        <dbReference type="ARBA" id="ARBA00004679"/>
    </source>
</evidence>
<dbReference type="GO" id="GO:0006002">
    <property type="term" value="P:fructose 6-phosphate metabolic process"/>
    <property type="evidence" value="ECO:0007669"/>
    <property type="project" value="InterPro"/>
</dbReference>
<dbReference type="WBParaSite" id="maker-uti_cns_0017670-snap-gene-0.3-mRNA-1">
    <property type="protein sequence ID" value="maker-uti_cns_0017670-snap-gene-0.3-mRNA-1"/>
    <property type="gene ID" value="maker-uti_cns_0017670-snap-gene-0.3"/>
</dbReference>
<name>A0A1I8IWC3_9PLAT</name>
<evidence type="ECO:0000256" key="12">
    <source>
        <dbReference type="ARBA" id="ARBA00022842"/>
    </source>
</evidence>
<protein>
    <recommendedName>
        <fullName evidence="4">6-phosphofructokinase</fullName>
        <ecNumber evidence="4">2.7.1.11</ecNumber>
    </recommendedName>
</protein>
<feature type="domain" description="Phosphofructokinase" evidence="15">
    <location>
        <begin position="172"/>
        <end position="481"/>
    </location>
</feature>
<dbReference type="FunFam" id="3.40.50.460:FF:000003">
    <property type="entry name" value="ATP-dependent 6-phosphofructokinase"/>
    <property type="match status" value="1"/>
</dbReference>
<evidence type="ECO:0000256" key="1">
    <source>
        <dbReference type="ARBA" id="ARBA00001946"/>
    </source>
</evidence>
<dbReference type="InterPro" id="IPR035966">
    <property type="entry name" value="PKF_sf"/>
</dbReference>
<keyword evidence="10" id="KW-0418">Kinase</keyword>
<keyword evidence="5" id="KW-0963">Cytoplasm</keyword>
<proteinExistence type="predicted"/>
<dbReference type="InterPro" id="IPR015912">
    <property type="entry name" value="Phosphofructokinase_CS"/>
</dbReference>
<dbReference type="GO" id="GO:0046872">
    <property type="term" value="F:metal ion binding"/>
    <property type="evidence" value="ECO:0007669"/>
    <property type="project" value="UniProtKB-KW"/>
</dbReference>
<dbReference type="AlphaFoldDB" id="A0A1I8IWC3"/>
<dbReference type="PANTHER" id="PTHR13697">
    <property type="entry name" value="PHOSPHOFRUCTOKINASE"/>
    <property type="match status" value="1"/>
</dbReference>
<organism evidence="16 17">
    <name type="scientific">Macrostomum lignano</name>
    <dbReference type="NCBI Taxonomy" id="282301"/>
    <lineage>
        <taxon>Eukaryota</taxon>
        <taxon>Metazoa</taxon>
        <taxon>Spiralia</taxon>
        <taxon>Lophotrochozoa</taxon>
        <taxon>Platyhelminthes</taxon>
        <taxon>Rhabditophora</taxon>
        <taxon>Macrostomorpha</taxon>
        <taxon>Macrostomida</taxon>
        <taxon>Macrostomidae</taxon>
        <taxon>Macrostomum</taxon>
    </lineage>
</organism>
<dbReference type="GO" id="GO:0005524">
    <property type="term" value="F:ATP binding"/>
    <property type="evidence" value="ECO:0007669"/>
    <property type="project" value="UniProtKB-KW"/>
</dbReference>
<dbReference type="EC" id="2.7.1.11" evidence="4"/>
<dbReference type="PRINTS" id="PR00476">
    <property type="entry name" value="PHFRCTKINASE"/>
</dbReference>
<evidence type="ECO:0000256" key="14">
    <source>
        <dbReference type="ARBA" id="ARBA00048070"/>
    </source>
</evidence>
<evidence type="ECO:0000256" key="5">
    <source>
        <dbReference type="ARBA" id="ARBA00022490"/>
    </source>
</evidence>
<keyword evidence="11" id="KW-0067">ATP-binding</keyword>
<evidence type="ECO:0000256" key="2">
    <source>
        <dbReference type="ARBA" id="ARBA00004496"/>
    </source>
</evidence>
<evidence type="ECO:0000313" key="16">
    <source>
        <dbReference type="Proteomes" id="UP000095280"/>
    </source>
</evidence>
<keyword evidence="9" id="KW-0547">Nucleotide-binding</keyword>
<dbReference type="UniPathway" id="UPA00109">
    <property type="reaction ID" value="UER00182"/>
</dbReference>
<sequence>FLLCTNSVRHSIWSASISTVFIVKRREQKVNRSSRLGPSRSITRQLYWFFTPSWPYHLRVRGSAQLGMTRSDRFQLHGHLLAIDDAHAKVDFAKGAAANLAGQLVLAPTTKSVFLTTCGSICGLASFELLPLVRHTLHLRQFPPAAHPQIPAVTSAVTDALRMLPLHERPALAVFTSGGDSQGMNSAIRAVVRMGLYCGFRVYLIYEGYEGMIGDGEDGQEMIKEANWGLVSGIIQLGGTVIGSARSARFRTREGRLQAARNLIRRGITNLVVIGGDGSLTGADLFRQEWPSLVDELLKEGAVTEKQRRDYASLHIAGMVGSIDNDFCGTDMTIGTDSALHRIIEACDAIATTAQSHQRAFVMEVMGRHCGYLALVSALCCEADFLFIPEEPPGTDWPDVMCNHLIKARQRGKRLNIIIAAEGAIDTEGNAISANLIRDTISQKLKYDTRVTVLGHVQRGGAPSAFDRLLGCRMAAEAVLALLDARQNPELPSIVVSLDANQAVRLPLVECVARTKAVNEAIQAKNYAQSVELRGKSFINNLATYRTLKKLHSPANACSDSCPTLLIVMVGPRLRRQRPANGFRVLGVNGGFDGLVKASFRPLSWESVSGLTSSGGSCLGTKRITAEEVGIAAVAEALSKVENLRGMLLIGGFEAFSSLVQLFQARPSQPALAVPMLVVPCTISNNVPGTDFSIGADTALNEITQIIDKIKQSAVGTQRRVFVVETMGGYCGYLATLAGLAGGADAAYIKEDKFDLAVLLDDVRHLKQKMHDDCGLQRGLILRNELANENYSTDFVYRVFKEEGKGVFDCRSNVLGHMQQGGCQALFLGCKFWSARLLTKGVSFCLMKYRLQDSQRGAPFEVGPECS</sequence>
<dbReference type="Gene3D" id="3.40.50.450">
    <property type="match status" value="2"/>
</dbReference>
<comment type="catalytic activity">
    <reaction evidence="14">
        <text>beta-D-fructose 6-phosphate + ATP = beta-D-fructose 1,6-bisphosphate + ADP + H(+)</text>
        <dbReference type="Rhea" id="RHEA:16109"/>
        <dbReference type="ChEBI" id="CHEBI:15378"/>
        <dbReference type="ChEBI" id="CHEBI:30616"/>
        <dbReference type="ChEBI" id="CHEBI:32966"/>
        <dbReference type="ChEBI" id="CHEBI:57634"/>
        <dbReference type="ChEBI" id="CHEBI:456216"/>
        <dbReference type="EC" id="2.7.1.11"/>
    </reaction>
</comment>
<comment type="cofactor">
    <cofactor evidence="1">
        <name>Mg(2+)</name>
        <dbReference type="ChEBI" id="CHEBI:18420"/>
    </cofactor>
</comment>
<dbReference type="InterPro" id="IPR009161">
    <property type="entry name" value="6-Pfructokinase_euk"/>
</dbReference>
<keyword evidence="13" id="KW-0324">Glycolysis</keyword>
<reference evidence="17" key="1">
    <citation type="submission" date="2016-11" db="UniProtKB">
        <authorList>
            <consortium name="WormBaseParasite"/>
        </authorList>
    </citation>
    <scope>IDENTIFICATION</scope>
</reference>
<keyword evidence="6" id="KW-0021">Allosteric enzyme</keyword>